<dbReference type="EMBL" id="CP017242">
    <property type="protein sequence ID" value="APO77148.1"/>
    <property type="molecule type" value="Genomic_DNA"/>
</dbReference>
<name>A0A1L5PAF6_RHIET</name>
<evidence type="ECO:0000313" key="2">
    <source>
        <dbReference type="Proteomes" id="UP000185109"/>
    </source>
</evidence>
<dbReference type="Proteomes" id="UP000185109">
    <property type="component" value="Plasmid pRsp8C3a"/>
</dbReference>
<organism evidence="1 2">
    <name type="scientific">Rhizobium etli 8C-3</name>
    <dbReference type="NCBI Taxonomy" id="538025"/>
    <lineage>
        <taxon>Bacteria</taxon>
        <taxon>Pseudomonadati</taxon>
        <taxon>Pseudomonadota</taxon>
        <taxon>Alphaproteobacteria</taxon>
        <taxon>Hyphomicrobiales</taxon>
        <taxon>Rhizobiaceae</taxon>
        <taxon>Rhizobium/Agrobacterium group</taxon>
        <taxon>Rhizobium</taxon>
    </lineage>
</organism>
<proteinExistence type="predicted"/>
<keyword evidence="1" id="KW-0614">Plasmid</keyword>
<sequence length="55" mass="6750">MKEKISITKNLRDLKDDKQEAVSPEEYFEDHYDYDDIAQEEMEFVKTQYQEIMNK</sequence>
<protein>
    <submittedName>
        <fullName evidence="1">Uncharacterized protein</fullName>
    </submittedName>
</protein>
<gene>
    <name evidence="1" type="ORF">AM571_PA00264</name>
</gene>
<reference evidence="1 2" key="1">
    <citation type="submission" date="2016-09" db="EMBL/GenBank/DDBJ databases">
        <title>The complete genome sequences of Rhizobium gallicum, symbiovars gallicum and phaseoli, symbionts associated to common bean (Phaseolus vulgaris).</title>
        <authorList>
            <person name="Bustos P."/>
            <person name="Santamaria R.I."/>
            <person name="Perez-Carrascal O.M."/>
            <person name="Juarez S."/>
            <person name="Lozano L."/>
            <person name="Martinez-Flores I."/>
            <person name="Martinez-Romero E."/>
            <person name="Cevallos M."/>
            <person name="Romero D."/>
            <person name="Davila G."/>
            <person name="Gonzalez V."/>
        </authorList>
    </citation>
    <scope>NUCLEOTIDE SEQUENCE [LARGE SCALE GENOMIC DNA]</scope>
    <source>
        <strain evidence="1 2">8C-3</strain>
        <plasmid evidence="2">Plasmid prsp8c3a</plasmid>
    </source>
</reference>
<accession>A0A1L5PAF6</accession>
<evidence type="ECO:0000313" key="1">
    <source>
        <dbReference type="EMBL" id="APO77148.1"/>
    </source>
</evidence>
<dbReference type="AlphaFoldDB" id="A0A1L5PAF6"/>
<geneLocation type="plasmid" evidence="2">
    <name>prsp8c3a</name>
</geneLocation>